<evidence type="ECO:0000313" key="3">
    <source>
        <dbReference type="EMBL" id="GHP02101.1"/>
    </source>
</evidence>
<dbReference type="InterPro" id="IPR022035">
    <property type="entry name" value="PCIF1_WW"/>
</dbReference>
<dbReference type="InterPro" id="IPR039881">
    <property type="entry name" value="PCIF1-like"/>
</dbReference>
<reference evidence="3" key="1">
    <citation type="submission" date="2020-10" db="EMBL/GenBank/DDBJ databases">
        <title>Unveiling of a novel bifunctional photoreceptor, Dualchrome1, isolated from a cosmopolitan green alga.</title>
        <authorList>
            <person name="Suzuki S."/>
            <person name="Kawachi M."/>
        </authorList>
    </citation>
    <scope>NUCLEOTIDE SEQUENCE</scope>
    <source>
        <strain evidence="3">NIES 2893</strain>
    </source>
</reference>
<feature type="compositionally biased region" description="Basic and acidic residues" evidence="1">
    <location>
        <begin position="357"/>
        <end position="373"/>
    </location>
</feature>
<gene>
    <name evidence="3" type="ORF">PPROV_000085700</name>
</gene>
<dbReference type="PANTHER" id="PTHR21727:SF0">
    <property type="entry name" value="MRNA (2'-O-METHYLADENOSINE-N(6)-)-METHYLTRANSFERASE"/>
    <property type="match status" value="1"/>
</dbReference>
<dbReference type="EMBL" id="BNJQ01000002">
    <property type="protein sequence ID" value="GHP02101.1"/>
    <property type="molecule type" value="Genomic_DNA"/>
</dbReference>
<organism evidence="3 4">
    <name type="scientific">Pycnococcus provasolii</name>
    <dbReference type="NCBI Taxonomy" id="41880"/>
    <lineage>
        <taxon>Eukaryota</taxon>
        <taxon>Viridiplantae</taxon>
        <taxon>Chlorophyta</taxon>
        <taxon>Pseudoscourfieldiophyceae</taxon>
        <taxon>Pseudoscourfieldiales</taxon>
        <taxon>Pycnococcaceae</taxon>
        <taxon>Pycnococcus</taxon>
    </lineage>
</organism>
<keyword evidence="4" id="KW-1185">Reference proteome</keyword>
<dbReference type="AlphaFoldDB" id="A0A830H8Z8"/>
<evidence type="ECO:0000259" key="2">
    <source>
        <dbReference type="Pfam" id="PF12237"/>
    </source>
</evidence>
<dbReference type="GO" id="GO:0016422">
    <property type="term" value="F:mRNA (2'-O-methyladenosine-N6-)-methyltransferase activity"/>
    <property type="evidence" value="ECO:0007669"/>
    <property type="project" value="InterPro"/>
</dbReference>
<feature type="domain" description="PCIF1 WW" evidence="2">
    <location>
        <begin position="231"/>
        <end position="424"/>
    </location>
</feature>
<feature type="region of interest" description="Disordered" evidence="1">
    <location>
        <begin position="356"/>
        <end position="375"/>
    </location>
</feature>
<dbReference type="Proteomes" id="UP000660262">
    <property type="component" value="Unassembled WGS sequence"/>
</dbReference>
<comment type="caution">
    <text evidence="3">The sequence shown here is derived from an EMBL/GenBank/DDBJ whole genome shotgun (WGS) entry which is preliminary data.</text>
</comment>
<dbReference type="Pfam" id="PF12237">
    <property type="entry name" value="PCIF1_WW"/>
    <property type="match status" value="1"/>
</dbReference>
<protein>
    <recommendedName>
        <fullName evidence="2">PCIF1 WW domain-containing protein</fullName>
    </recommendedName>
</protein>
<evidence type="ECO:0000313" key="4">
    <source>
        <dbReference type="Proteomes" id="UP000660262"/>
    </source>
</evidence>
<dbReference type="PANTHER" id="PTHR21727">
    <property type="entry name" value="PHOSPHORYLATED CTD INTERACTING FACTOR 1"/>
    <property type="match status" value="1"/>
</dbReference>
<proteinExistence type="predicted"/>
<accession>A0A830H8Z8</accession>
<dbReference type="OrthoDB" id="498301at2759"/>
<dbReference type="GO" id="GO:0099122">
    <property type="term" value="F:RNA polymerase II C-terminal domain binding"/>
    <property type="evidence" value="ECO:0007669"/>
    <property type="project" value="InterPro"/>
</dbReference>
<name>A0A830H8Z8_9CHLO</name>
<evidence type="ECO:0000256" key="1">
    <source>
        <dbReference type="SAM" id="MobiDB-lite"/>
    </source>
</evidence>
<sequence>MMDMMDDTTIWDSTKYNIPVHSGTVGVGGGGGNGGLNPKNHERGGSFSCNSTEENNAVTWAQQQLYLAKLTLRNSNAFTLPKPAHELLRRKAASKLRSALLRGVRQANRNDPKRAKNKPPPLAYERWAARDVLRRTTTELLLPSSGVVDPALARDLSRHTMRGADAQALATSLADEAKTAADALKTNTENEEERKQERIYCTKCGAEMLAVALGAPEAKPYFTVSDAHYKKLKILYDDNEGSDDEQAFLRALFCLLCRYDALGGAGYQCALPNKCFDAMRKAVCANGECFASPLNCRTHAYCSAFPDTDGAFGSAGSFRNFYPEFGSFEANPIFVPETMSMMATHCESLLEAAEQGKPGKYDDGNTSKAEDKKQRHCGKPRSLSFCVVVPVWKECKFYGALMRSAFRRGEPIVLSAEHHVYVDGAQHARPSSERERPSSYDTAIFFLQTKRASDRWPCGEEQRVAIRQAFAGDILAKAKSGAGASSTVGEPQLQWSRVYKKKKVKR</sequence>